<evidence type="ECO:0000313" key="7">
    <source>
        <dbReference type="EMBL" id="CAG5135960.1"/>
    </source>
</evidence>
<feature type="transmembrane region" description="Helical" evidence="6">
    <location>
        <begin position="244"/>
        <end position="264"/>
    </location>
</feature>
<dbReference type="InterPro" id="IPR006603">
    <property type="entry name" value="PQ-loop_rpt"/>
</dbReference>
<feature type="transmembrane region" description="Helical" evidence="6">
    <location>
        <begin position="153"/>
        <end position="172"/>
    </location>
</feature>
<evidence type="ECO:0000256" key="3">
    <source>
        <dbReference type="ARBA" id="ARBA00022989"/>
    </source>
</evidence>
<keyword evidence="4 6" id="KW-0472">Membrane</keyword>
<dbReference type="OrthoDB" id="8048523at2759"/>
<dbReference type="FunFam" id="1.20.1280.290:FF:000009">
    <property type="entry name" value="PQ loop repeat family protein"/>
    <property type="match status" value="1"/>
</dbReference>
<evidence type="ECO:0000256" key="5">
    <source>
        <dbReference type="ARBA" id="ARBA00038039"/>
    </source>
</evidence>
<dbReference type="SMART" id="SM00679">
    <property type="entry name" value="CTNS"/>
    <property type="match status" value="2"/>
</dbReference>
<dbReference type="Proteomes" id="UP000678393">
    <property type="component" value="Unassembled WGS sequence"/>
</dbReference>
<evidence type="ECO:0000256" key="1">
    <source>
        <dbReference type="ARBA" id="ARBA00004141"/>
    </source>
</evidence>
<dbReference type="Gene3D" id="1.20.1280.290">
    <property type="match status" value="2"/>
</dbReference>
<dbReference type="EMBL" id="CAJHNH020008476">
    <property type="protein sequence ID" value="CAG5135960.1"/>
    <property type="molecule type" value="Genomic_DNA"/>
</dbReference>
<protein>
    <recommendedName>
        <fullName evidence="9">PQ-loop repeat-containing protein 2</fullName>
    </recommendedName>
</protein>
<organism evidence="7 8">
    <name type="scientific">Candidula unifasciata</name>
    <dbReference type="NCBI Taxonomy" id="100452"/>
    <lineage>
        <taxon>Eukaryota</taxon>
        <taxon>Metazoa</taxon>
        <taxon>Spiralia</taxon>
        <taxon>Lophotrochozoa</taxon>
        <taxon>Mollusca</taxon>
        <taxon>Gastropoda</taxon>
        <taxon>Heterobranchia</taxon>
        <taxon>Euthyneura</taxon>
        <taxon>Panpulmonata</taxon>
        <taxon>Eupulmonata</taxon>
        <taxon>Stylommatophora</taxon>
        <taxon>Helicina</taxon>
        <taxon>Helicoidea</taxon>
        <taxon>Geomitridae</taxon>
        <taxon>Candidula</taxon>
    </lineage>
</organism>
<feature type="transmembrane region" description="Helical" evidence="6">
    <location>
        <begin position="49"/>
        <end position="66"/>
    </location>
</feature>
<keyword evidence="8" id="KW-1185">Reference proteome</keyword>
<comment type="similarity">
    <text evidence="5">Belongs to the laat-1 family.</text>
</comment>
<evidence type="ECO:0008006" key="9">
    <source>
        <dbReference type="Google" id="ProtNLM"/>
    </source>
</evidence>
<evidence type="ECO:0000256" key="4">
    <source>
        <dbReference type="ARBA" id="ARBA00023136"/>
    </source>
</evidence>
<gene>
    <name evidence="7" type="ORF">CUNI_LOCUS21518</name>
</gene>
<evidence type="ECO:0000313" key="8">
    <source>
        <dbReference type="Proteomes" id="UP000678393"/>
    </source>
</evidence>
<dbReference type="InterPro" id="IPR051415">
    <property type="entry name" value="LAAT-1"/>
</dbReference>
<reference evidence="7" key="1">
    <citation type="submission" date="2021-04" db="EMBL/GenBank/DDBJ databases">
        <authorList>
            <consortium name="Molecular Ecology Group"/>
        </authorList>
    </citation>
    <scope>NUCLEOTIDE SEQUENCE</scope>
</reference>
<evidence type="ECO:0000256" key="2">
    <source>
        <dbReference type="ARBA" id="ARBA00022692"/>
    </source>
</evidence>
<sequence>MPPYFLGGQPFADGYITHKNASNITICPFGVQWIWTVLGDCVSSPQEQASAYLGLISLAIWMMVSLPQVIKNFRNIDGLAGISVLLLLQWAGGDITNLTGAILTSQLKLQIYLASYFVLTDVVLMTQYCVFILRRNRKKKEERRAAADPTPRLILCLLGFAVFSHGICSQVAPLPFLEASVLKSNNLRGERPVLRSLLSIGEDKMSLLYASEESDSNRLQTFDKVTLGTQGDTGSVFWHDKMSIAGYIIGIMSSVFYLGSRLAQIYKNRKLQSTQGLAVTTFMLAVIGNITYAAQILVRDVSTEFLLEKTPWLVGSLGIVGLDCTLLFQFHYYSRRHRDLGDISRALLNKEYVINADEGYTNEFIY</sequence>
<keyword evidence="3 6" id="KW-1133">Transmembrane helix</keyword>
<name>A0A8S4A5Y4_9EUPU</name>
<dbReference type="AlphaFoldDB" id="A0A8S4A5Y4"/>
<feature type="transmembrane region" description="Helical" evidence="6">
    <location>
        <begin position="73"/>
        <end position="91"/>
    </location>
</feature>
<feature type="transmembrane region" description="Helical" evidence="6">
    <location>
        <begin position="310"/>
        <end position="328"/>
    </location>
</feature>
<feature type="transmembrane region" description="Helical" evidence="6">
    <location>
        <begin position="111"/>
        <end position="133"/>
    </location>
</feature>
<keyword evidence="2 6" id="KW-0812">Transmembrane</keyword>
<dbReference type="PANTHER" id="PTHR16201">
    <property type="entry name" value="SEVEN TRANSMEMBRANE PROTEIN 1-RELATED"/>
    <property type="match status" value="1"/>
</dbReference>
<accession>A0A8S4A5Y4</accession>
<comment type="caution">
    <text evidence="7">The sequence shown here is derived from an EMBL/GenBank/DDBJ whole genome shotgun (WGS) entry which is preliminary data.</text>
</comment>
<feature type="transmembrane region" description="Helical" evidence="6">
    <location>
        <begin position="276"/>
        <end position="298"/>
    </location>
</feature>
<comment type="subcellular location">
    <subcellularLocation>
        <location evidence="1">Membrane</location>
        <topology evidence="1">Multi-pass membrane protein</topology>
    </subcellularLocation>
</comment>
<dbReference type="PANTHER" id="PTHR16201:SF34">
    <property type="entry name" value="LYSOSOMAL AMINO ACID TRANSPORTER 1"/>
    <property type="match status" value="1"/>
</dbReference>
<dbReference type="Pfam" id="PF04193">
    <property type="entry name" value="PQ-loop"/>
    <property type="match status" value="2"/>
</dbReference>
<evidence type="ECO:0000256" key="6">
    <source>
        <dbReference type="SAM" id="Phobius"/>
    </source>
</evidence>
<dbReference type="GO" id="GO:0098852">
    <property type="term" value="C:lytic vacuole membrane"/>
    <property type="evidence" value="ECO:0007669"/>
    <property type="project" value="UniProtKB-ARBA"/>
</dbReference>
<proteinExistence type="inferred from homology"/>
<dbReference type="GO" id="GO:0015174">
    <property type="term" value="F:basic amino acid transmembrane transporter activity"/>
    <property type="evidence" value="ECO:0007669"/>
    <property type="project" value="UniProtKB-ARBA"/>
</dbReference>